<dbReference type="SUPFAM" id="SSF53335">
    <property type="entry name" value="S-adenosyl-L-methionine-dependent methyltransferases"/>
    <property type="match status" value="1"/>
</dbReference>
<dbReference type="InterPro" id="IPR022749">
    <property type="entry name" value="D12N6_MeTrfase_N"/>
</dbReference>
<evidence type="ECO:0000256" key="2">
    <source>
        <dbReference type="ARBA" id="ARBA00022747"/>
    </source>
</evidence>
<dbReference type="InterPro" id="IPR038333">
    <property type="entry name" value="T1MK-like_N_sf"/>
</dbReference>
<dbReference type="Proteomes" id="UP000774947">
    <property type="component" value="Unassembled WGS sequence"/>
</dbReference>
<name>A0A921DVK3_9LACO</name>
<evidence type="ECO:0000256" key="1">
    <source>
        <dbReference type="ARBA" id="ARBA00006594"/>
    </source>
</evidence>
<feature type="non-terminal residue" evidence="4">
    <location>
        <position position="48"/>
    </location>
</feature>
<comment type="similarity">
    <text evidence="1">Belongs to the N(4)/N(6)-methyltransferase family.</text>
</comment>
<reference evidence="4" key="1">
    <citation type="journal article" date="2021" name="PeerJ">
        <title>Extensive microbial diversity within the chicken gut microbiome revealed by metagenomics and culture.</title>
        <authorList>
            <person name="Gilroy R."/>
            <person name="Ravi A."/>
            <person name="Getino M."/>
            <person name="Pursley I."/>
            <person name="Horton D.L."/>
            <person name="Alikhan N.F."/>
            <person name="Baker D."/>
            <person name="Gharbi K."/>
            <person name="Hall N."/>
            <person name="Watson M."/>
            <person name="Adriaenssens E.M."/>
            <person name="Foster-Nyarko E."/>
            <person name="Jarju S."/>
            <person name="Secka A."/>
            <person name="Antonio M."/>
            <person name="Oren A."/>
            <person name="Chaudhuri R.R."/>
            <person name="La Ragione R."/>
            <person name="Hildebrand F."/>
            <person name="Pallen M.J."/>
        </authorList>
    </citation>
    <scope>NUCLEOTIDE SEQUENCE</scope>
    <source>
        <strain evidence="4">CHK173-2119</strain>
    </source>
</reference>
<evidence type="ECO:0000313" key="5">
    <source>
        <dbReference type="Proteomes" id="UP000774947"/>
    </source>
</evidence>
<keyword evidence="2" id="KW-0680">Restriction system</keyword>
<reference evidence="4" key="2">
    <citation type="submission" date="2021-09" db="EMBL/GenBank/DDBJ databases">
        <authorList>
            <person name="Gilroy R."/>
        </authorList>
    </citation>
    <scope>NUCLEOTIDE SEQUENCE</scope>
    <source>
        <strain evidence="4">CHK173-2119</strain>
    </source>
</reference>
<gene>
    <name evidence="4" type="ORF">K8W17_06865</name>
</gene>
<sequence>MVLTADKESLIWKTLNETRGKIEPSEYKNYIFGVMFYKFLSEKAQNWL</sequence>
<dbReference type="EMBL" id="DYXY01000180">
    <property type="protein sequence ID" value="HJE15782.1"/>
    <property type="molecule type" value="Genomic_DNA"/>
</dbReference>
<accession>A0A921DVK3</accession>
<evidence type="ECO:0000259" key="3">
    <source>
        <dbReference type="Pfam" id="PF12161"/>
    </source>
</evidence>
<dbReference type="Pfam" id="PF12161">
    <property type="entry name" value="HsdM_N"/>
    <property type="match status" value="1"/>
</dbReference>
<dbReference type="AlphaFoldDB" id="A0A921DVK3"/>
<evidence type="ECO:0000313" key="4">
    <source>
        <dbReference type="EMBL" id="HJE15782.1"/>
    </source>
</evidence>
<protein>
    <submittedName>
        <fullName evidence="4">Type I restriction-modification system subunit M N-terminal domain-containing protein</fullName>
    </submittedName>
</protein>
<dbReference type="Gene3D" id="1.20.1260.30">
    <property type="match status" value="1"/>
</dbReference>
<feature type="domain" description="N6 adenine-specific DNA methyltransferase N-terminal" evidence="3">
    <location>
        <begin position="8"/>
        <end position="45"/>
    </location>
</feature>
<proteinExistence type="inferred from homology"/>
<organism evidence="4 5">
    <name type="scientific">Lapidilactobacillus dextrinicus</name>
    <dbReference type="NCBI Taxonomy" id="51664"/>
    <lineage>
        <taxon>Bacteria</taxon>
        <taxon>Bacillati</taxon>
        <taxon>Bacillota</taxon>
        <taxon>Bacilli</taxon>
        <taxon>Lactobacillales</taxon>
        <taxon>Lactobacillaceae</taxon>
        <taxon>Lapidilactobacillus</taxon>
    </lineage>
</organism>
<comment type="caution">
    <text evidence="4">The sequence shown here is derived from an EMBL/GenBank/DDBJ whole genome shotgun (WGS) entry which is preliminary data.</text>
</comment>
<dbReference type="InterPro" id="IPR029063">
    <property type="entry name" value="SAM-dependent_MTases_sf"/>
</dbReference>
<dbReference type="GO" id="GO:0009307">
    <property type="term" value="P:DNA restriction-modification system"/>
    <property type="evidence" value="ECO:0007669"/>
    <property type="project" value="UniProtKB-KW"/>
</dbReference>